<dbReference type="OrthoDB" id="9788907at2"/>
<comment type="subcellular location">
    <subcellularLocation>
        <location evidence="1">Cell membrane</location>
        <topology evidence="1">Multi-pass membrane protein</topology>
    </subcellularLocation>
</comment>
<feature type="transmembrane region" description="Helical" evidence="7">
    <location>
        <begin position="112"/>
        <end position="130"/>
    </location>
</feature>
<reference evidence="8 9" key="1">
    <citation type="submission" date="2009-06" db="EMBL/GenBank/DDBJ databases">
        <title>The draft genome of Clostridium carboxidivorans P7.</title>
        <authorList>
            <consortium name="US DOE Joint Genome Institute (JGI-PGF)"/>
            <person name="Lucas S."/>
            <person name="Copeland A."/>
            <person name="Lapidus A."/>
            <person name="Glavina del Rio T."/>
            <person name="Tice H."/>
            <person name="Bruce D."/>
            <person name="Goodwin L."/>
            <person name="Pitluck S."/>
            <person name="Larimer F."/>
            <person name="Land M.L."/>
            <person name="Hauser L."/>
            <person name="Hemme C.L."/>
        </authorList>
    </citation>
    <scope>NUCLEOTIDE SEQUENCE [LARGE SCALE GENOMIC DNA]</scope>
    <source>
        <strain evidence="8 9">P7</strain>
    </source>
</reference>
<dbReference type="InterPro" id="IPR052518">
    <property type="entry name" value="CHR_Transporter"/>
</dbReference>
<protein>
    <submittedName>
        <fullName evidence="8">Chromate transporter</fullName>
    </submittedName>
</protein>
<evidence type="ECO:0000313" key="8">
    <source>
        <dbReference type="EMBL" id="EET89285.1"/>
    </source>
</evidence>
<comment type="caution">
    <text evidence="8">The sequence shown here is derived from an EMBL/GenBank/DDBJ whole genome shotgun (WGS) entry which is preliminary data.</text>
</comment>
<evidence type="ECO:0000256" key="1">
    <source>
        <dbReference type="ARBA" id="ARBA00004651"/>
    </source>
</evidence>
<evidence type="ECO:0000256" key="7">
    <source>
        <dbReference type="SAM" id="Phobius"/>
    </source>
</evidence>
<organism evidence="8 9">
    <name type="scientific">Clostridium carboxidivorans P7</name>
    <dbReference type="NCBI Taxonomy" id="536227"/>
    <lineage>
        <taxon>Bacteria</taxon>
        <taxon>Bacillati</taxon>
        <taxon>Bacillota</taxon>
        <taxon>Clostridia</taxon>
        <taxon>Eubacteriales</taxon>
        <taxon>Clostridiaceae</taxon>
        <taxon>Clostridium</taxon>
    </lineage>
</organism>
<feature type="transmembrane region" description="Helical" evidence="7">
    <location>
        <begin position="78"/>
        <end position="100"/>
    </location>
</feature>
<evidence type="ECO:0000256" key="6">
    <source>
        <dbReference type="ARBA" id="ARBA00023136"/>
    </source>
</evidence>
<dbReference type="STRING" id="536227.Ccar_23135"/>
<feature type="transmembrane region" description="Helical" evidence="7">
    <location>
        <begin position="7"/>
        <end position="29"/>
    </location>
</feature>
<dbReference type="Proteomes" id="UP000004198">
    <property type="component" value="Unassembled WGS sequence"/>
</dbReference>
<keyword evidence="9" id="KW-1185">Reference proteome</keyword>
<dbReference type="EMBL" id="ACVI01000003">
    <property type="protein sequence ID" value="EET89285.1"/>
    <property type="molecule type" value="Genomic_DNA"/>
</dbReference>
<keyword evidence="3" id="KW-1003">Cell membrane</keyword>
<accession>C6PNG4</accession>
<comment type="similarity">
    <text evidence="2">Belongs to the chromate ion transporter (CHR) (TC 2.A.51) family.</text>
</comment>
<name>C6PNG4_9CLOT</name>
<dbReference type="PANTHER" id="PTHR43663:SF1">
    <property type="entry name" value="CHROMATE TRANSPORTER"/>
    <property type="match status" value="1"/>
</dbReference>
<evidence type="ECO:0000256" key="4">
    <source>
        <dbReference type="ARBA" id="ARBA00022692"/>
    </source>
</evidence>
<gene>
    <name evidence="8" type="ORF">CcarbDRAFT_0331</name>
</gene>
<keyword evidence="5 7" id="KW-1133">Transmembrane helix</keyword>
<dbReference type="PANTHER" id="PTHR43663">
    <property type="entry name" value="CHROMATE TRANSPORT PROTEIN-RELATED"/>
    <property type="match status" value="1"/>
</dbReference>
<proteinExistence type="inferred from homology"/>
<keyword evidence="6 7" id="KW-0472">Membrane</keyword>
<sequence length="181" mass="19963">MGLLIKLFLCFLKIGAFGFGGGYTILPLIEREIVTNNHWINYKEFIDIIGISQITPGPITINSATFVGYKVSSFWGSLYATIGVVILPFILVSVATHYILKFKESILIKSVLMGMRPALIGLIICAFLSLAKESYYDLKSVIIGVLTMILLLHKKIHPIIIIIISGVLGIIFTGNFQISIT</sequence>
<evidence type="ECO:0000256" key="5">
    <source>
        <dbReference type="ARBA" id="ARBA00022989"/>
    </source>
</evidence>
<dbReference type="InterPro" id="IPR003370">
    <property type="entry name" value="Chromate_transpt"/>
</dbReference>
<dbReference type="eggNOG" id="COG2059">
    <property type="taxonomic scope" value="Bacteria"/>
</dbReference>
<dbReference type="GO" id="GO:0015109">
    <property type="term" value="F:chromate transmembrane transporter activity"/>
    <property type="evidence" value="ECO:0007669"/>
    <property type="project" value="InterPro"/>
</dbReference>
<dbReference type="AlphaFoldDB" id="C6PNG4"/>
<dbReference type="Pfam" id="PF02417">
    <property type="entry name" value="Chromate_transp"/>
    <property type="match status" value="1"/>
</dbReference>
<dbReference type="GO" id="GO:0005886">
    <property type="term" value="C:plasma membrane"/>
    <property type="evidence" value="ECO:0007669"/>
    <property type="project" value="UniProtKB-SubCell"/>
</dbReference>
<evidence type="ECO:0000256" key="3">
    <source>
        <dbReference type="ARBA" id="ARBA00022475"/>
    </source>
</evidence>
<dbReference type="RefSeq" id="WP_007059216.1">
    <property type="nucleotide sequence ID" value="NZ_ACVI01000003.1"/>
</dbReference>
<keyword evidence="4 7" id="KW-0812">Transmembrane</keyword>
<evidence type="ECO:0000313" key="9">
    <source>
        <dbReference type="Proteomes" id="UP000004198"/>
    </source>
</evidence>
<feature type="transmembrane region" description="Helical" evidence="7">
    <location>
        <begin position="159"/>
        <end position="180"/>
    </location>
</feature>
<evidence type="ECO:0000256" key="2">
    <source>
        <dbReference type="ARBA" id="ARBA00005262"/>
    </source>
</evidence>